<comment type="similarity">
    <text evidence="6">Belongs to the ABC-4 integral membrane protein family.</text>
</comment>
<feature type="transmembrane region" description="Helical" evidence="7">
    <location>
        <begin position="259"/>
        <end position="283"/>
    </location>
</feature>
<reference evidence="10" key="1">
    <citation type="journal article" date="2020" name="mSystems">
        <title>Genome- and Community-Level Interaction Insights into Carbon Utilization and Element Cycling Functions of Hydrothermarchaeota in Hydrothermal Sediment.</title>
        <authorList>
            <person name="Zhou Z."/>
            <person name="Liu Y."/>
            <person name="Xu W."/>
            <person name="Pan J."/>
            <person name="Luo Z.H."/>
            <person name="Li M."/>
        </authorList>
    </citation>
    <scope>NUCLEOTIDE SEQUENCE [LARGE SCALE GENOMIC DNA]</scope>
    <source>
        <strain evidence="10">HyVt-460</strain>
    </source>
</reference>
<gene>
    <name evidence="10" type="ORF">ENJ15_06665</name>
</gene>
<dbReference type="Proteomes" id="UP000885771">
    <property type="component" value="Unassembled WGS sequence"/>
</dbReference>
<sequence>MKLYHISLNSLLRRKARMFFLLAGLLIAVSTVVLLMSIGQTMNEDIANKLDEYGANILIVPRSDELSLSYGGMAVSGVSFDVTPLRQDDVAKIREIKNRDNIKIVSPKLLNVADVQQKKVMVVGVHFNEEITLKKWWSIIGDVPEKEDEALIGVDVKRKLQLGLGQIVLINGTPFRVSGILNESGSQDDQLVFIDLERAQRLFNKGSEISLIEVAALCYDCPIEDIVDQTSDKLPGARVTAIQQTIKSKMKSIHQFERFSLGISVVILFVAILIVFTTMSASVNERKKEIGIFRAMGYRQSHIIRIILQEAFLLSTLAGLAGYFLGVSVSGYAGSWIGADQVNVHIDSTIMALSLLISVVIGLGASFYPAIKAARLDPTVSLQSL</sequence>
<organism evidence="10">
    <name type="scientific">Caldithrix abyssi</name>
    <dbReference type="NCBI Taxonomy" id="187145"/>
    <lineage>
        <taxon>Bacteria</taxon>
        <taxon>Pseudomonadati</taxon>
        <taxon>Calditrichota</taxon>
        <taxon>Calditrichia</taxon>
        <taxon>Calditrichales</taxon>
        <taxon>Calditrichaceae</taxon>
        <taxon>Caldithrix</taxon>
    </lineage>
</organism>
<keyword evidence="3 7" id="KW-0812">Transmembrane</keyword>
<feature type="domain" description="MacB-like periplasmic core" evidence="9">
    <location>
        <begin position="20"/>
        <end position="214"/>
    </location>
</feature>
<dbReference type="Pfam" id="PF02687">
    <property type="entry name" value="FtsX"/>
    <property type="match status" value="1"/>
</dbReference>
<evidence type="ECO:0000256" key="3">
    <source>
        <dbReference type="ARBA" id="ARBA00022692"/>
    </source>
</evidence>
<protein>
    <submittedName>
        <fullName evidence="10">ABC transporter permease</fullName>
    </submittedName>
</protein>
<dbReference type="InterPro" id="IPR003838">
    <property type="entry name" value="ABC3_permease_C"/>
</dbReference>
<dbReference type="GO" id="GO:0005886">
    <property type="term" value="C:plasma membrane"/>
    <property type="evidence" value="ECO:0007669"/>
    <property type="project" value="UniProtKB-SubCell"/>
</dbReference>
<comment type="subcellular location">
    <subcellularLocation>
        <location evidence="1">Cell membrane</location>
        <topology evidence="1">Multi-pass membrane protein</topology>
    </subcellularLocation>
</comment>
<dbReference type="InterPro" id="IPR025857">
    <property type="entry name" value="MacB_PCD"/>
</dbReference>
<feature type="domain" description="ABC3 transporter permease C-terminal" evidence="8">
    <location>
        <begin position="263"/>
        <end position="378"/>
    </location>
</feature>
<accession>A0A7V5VFC6</accession>
<dbReference type="AlphaFoldDB" id="A0A7V5VFC6"/>
<keyword evidence="4 7" id="KW-1133">Transmembrane helix</keyword>
<comment type="caution">
    <text evidence="10">The sequence shown here is derived from an EMBL/GenBank/DDBJ whole genome shotgun (WGS) entry which is preliminary data.</text>
</comment>
<name>A0A7V5VFC6_CALAY</name>
<evidence type="ECO:0000256" key="1">
    <source>
        <dbReference type="ARBA" id="ARBA00004651"/>
    </source>
</evidence>
<keyword evidence="5 7" id="KW-0472">Membrane</keyword>
<evidence type="ECO:0000259" key="9">
    <source>
        <dbReference type="Pfam" id="PF12704"/>
    </source>
</evidence>
<dbReference type="InterPro" id="IPR050250">
    <property type="entry name" value="Macrolide_Exporter_MacB"/>
</dbReference>
<evidence type="ECO:0000256" key="4">
    <source>
        <dbReference type="ARBA" id="ARBA00022989"/>
    </source>
</evidence>
<proteinExistence type="inferred from homology"/>
<keyword evidence="2" id="KW-1003">Cell membrane</keyword>
<evidence type="ECO:0000259" key="8">
    <source>
        <dbReference type="Pfam" id="PF02687"/>
    </source>
</evidence>
<feature type="transmembrane region" description="Helical" evidence="7">
    <location>
        <begin position="350"/>
        <end position="371"/>
    </location>
</feature>
<dbReference type="EMBL" id="DRLI01000255">
    <property type="protein sequence ID" value="HHM02680.1"/>
    <property type="molecule type" value="Genomic_DNA"/>
</dbReference>
<evidence type="ECO:0000256" key="2">
    <source>
        <dbReference type="ARBA" id="ARBA00022475"/>
    </source>
</evidence>
<evidence type="ECO:0000256" key="7">
    <source>
        <dbReference type="SAM" id="Phobius"/>
    </source>
</evidence>
<evidence type="ECO:0000256" key="5">
    <source>
        <dbReference type="ARBA" id="ARBA00023136"/>
    </source>
</evidence>
<feature type="transmembrane region" description="Helical" evidence="7">
    <location>
        <begin position="303"/>
        <end position="325"/>
    </location>
</feature>
<dbReference type="PANTHER" id="PTHR30572:SF4">
    <property type="entry name" value="ABC TRANSPORTER PERMEASE YTRF"/>
    <property type="match status" value="1"/>
</dbReference>
<evidence type="ECO:0000313" key="10">
    <source>
        <dbReference type="EMBL" id="HHM02680.1"/>
    </source>
</evidence>
<dbReference type="GO" id="GO:0022857">
    <property type="term" value="F:transmembrane transporter activity"/>
    <property type="evidence" value="ECO:0007669"/>
    <property type="project" value="TreeGrafter"/>
</dbReference>
<dbReference type="Pfam" id="PF12704">
    <property type="entry name" value="MacB_PCD"/>
    <property type="match status" value="1"/>
</dbReference>
<evidence type="ECO:0000256" key="6">
    <source>
        <dbReference type="ARBA" id="ARBA00038076"/>
    </source>
</evidence>
<dbReference type="PANTHER" id="PTHR30572">
    <property type="entry name" value="MEMBRANE COMPONENT OF TRANSPORTER-RELATED"/>
    <property type="match status" value="1"/>
</dbReference>